<dbReference type="SMART" id="SM00421">
    <property type="entry name" value="HTH_LUXR"/>
    <property type="match status" value="1"/>
</dbReference>
<proteinExistence type="predicted"/>
<keyword evidence="1" id="KW-0175">Coiled coil</keyword>
<dbReference type="Pfam" id="PF07494">
    <property type="entry name" value="Reg_prop"/>
    <property type="match status" value="1"/>
</dbReference>
<evidence type="ECO:0000256" key="2">
    <source>
        <dbReference type="SAM" id="Phobius"/>
    </source>
</evidence>
<accession>A0A3B0BYI0</accession>
<dbReference type="Pfam" id="PF07495">
    <property type="entry name" value="Y_Y_Y"/>
    <property type="match status" value="1"/>
</dbReference>
<dbReference type="InterPro" id="IPR015943">
    <property type="entry name" value="WD40/YVTN_repeat-like_dom_sf"/>
</dbReference>
<dbReference type="GO" id="GO:0006355">
    <property type="term" value="P:regulation of DNA-templated transcription"/>
    <property type="evidence" value="ECO:0007669"/>
    <property type="project" value="InterPro"/>
</dbReference>
<dbReference type="InterPro" id="IPR016032">
    <property type="entry name" value="Sig_transdc_resp-reg_C-effctor"/>
</dbReference>
<dbReference type="InterPro" id="IPR011123">
    <property type="entry name" value="Y_Y_Y"/>
</dbReference>
<keyword evidence="2" id="KW-0472">Membrane</keyword>
<dbReference type="InterPro" id="IPR036388">
    <property type="entry name" value="WH-like_DNA-bd_sf"/>
</dbReference>
<dbReference type="EMBL" id="RBCJ01000005">
    <property type="protein sequence ID" value="RKN78142.1"/>
    <property type="molecule type" value="Genomic_DNA"/>
</dbReference>
<dbReference type="PROSITE" id="PS50043">
    <property type="entry name" value="HTH_LUXR_2"/>
    <property type="match status" value="1"/>
</dbReference>
<dbReference type="InterPro" id="IPR000792">
    <property type="entry name" value="Tscrpt_reg_LuxR_C"/>
</dbReference>
<sequence>MALFGLVAQELPPIQNFYPKDYNGENQNWDISQASDKLIYVANSKGLLEFNGALWTLYPSPNETIMRSVKVVGDRIYTGCFMEFGYWKKNDLGTLNYTSLSQKINTDLIEDEEFWNILHVDDYMVFQSLKRIYIYDISKGTVNTIDSTSTITKMFKVGQSVYFQRLGEGLFRIRLGKDFLILDDEVLRNYEVIHVFGSEKDLLILTRDNGFYTVKDDVLVQSDRHPNEVLSNFSLYDGIRLKDNSFLLGTISNGVIYLSATGELVFQIDQDNGLSNNTVLSLFEDVDHNLWLGLDHGISYVNRKSPYKVFNDYKGILGSVYAAAVYGQNLYLGTNQGLFYKRLNSSNGFNFIEGTQGQVWSLRKIDTKLLCGHNSGTFLIEDDQIQKIFDVQGTWDIAALNDNPNVLLQGNYDGLYVLKKSGTSWQLKNKIGGFDNSSRYFETLGNEIFVNHEYNGVFKLKADDSFFEIKNVVKDTAIKGSNSGLVKYNGDVLYAYKNGIFKFDTHSGEFTKDSLLSGLYDEGDYESGKLIVDEADNRLWVFTKSNVSFVTPTGLTNTPKIRNIPLTKEMREGILGYENIIKLDDNGNYLLGKTSGYITLNINEVEVKDFQVHMANVSNGVNRIDQNLSDHRLKGSFSSTRNNFEFLFYAPEYNKYVKTQYQYRLQGIYDEWSDWSSNTGVFYENLPFGDYVFEVRGKIGNSVSSNMASYTFQIAKPWYISNVMVAIYILGILLFSFFMHNMYKQYYKKQRLKLIEKNKKELELAQVRNEKEIIKIKNEQLELENKSKGKELAVSTMSIIKKNELLATIKSELNAMGNKEVVKPVIKIIDKSVRGNDDWELFQEAFNNADSEFLKKVKAAHPSLTPNDLKLCAYLRLNLSSKEIAQLLHISPRSVEIKRYRLRKKLGLQHEDNLVNYILEL</sequence>
<comment type="caution">
    <text evidence="4">The sequence shown here is derived from an EMBL/GenBank/DDBJ whole genome shotgun (WGS) entry which is preliminary data.</text>
</comment>
<organism evidence="4 5">
    <name type="scientific">Ulvibacterium marinum</name>
    <dbReference type="NCBI Taxonomy" id="2419782"/>
    <lineage>
        <taxon>Bacteria</taxon>
        <taxon>Pseudomonadati</taxon>
        <taxon>Bacteroidota</taxon>
        <taxon>Flavobacteriia</taxon>
        <taxon>Flavobacteriales</taxon>
        <taxon>Flavobacteriaceae</taxon>
        <taxon>Ulvibacterium</taxon>
    </lineage>
</organism>
<evidence type="ECO:0000256" key="1">
    <source>
        <dbReference type="SAM" id="Coils"/>
    </source>
</evidence>
<feature type="coiled-coil region" evidence="1">
    <location>
        <begin position="752"/>
        <end position="784"/>
    </location>
</feature>
<dbReference type="Gene3D" id="2.130.10.10">
    <property type="entry name" value="YVTN repeat-like/Quinoprotein amine dehydrogenase"/>
    <property type="match status" value="1"/>
</dbReference>
<feature type="transmembrane region" description="Helical" evidence="2">
    <location>
        <begin position="718"/>
        <end position="743"/>
    </location>
</feature>
<evidence type="ECO:0000313" key="5">
    <source>
        <dbReference type="Proteomes" id="UP000276603"/>
    </source>
</evidence>
<keyword evidence="2" id="KW-0812">Transmembrane</keyword>
<keyword evidence="5" id="KW-1185">Reference proteome</keyword>
<keyword evidence="2" id="KW-1133">Transmembrane helix</keyword>
<dbReference type="GO" id="GO:0003677">
    <property type="term" value="F:DNA binding"/>
    <property type="evidence" value="ECO:0007669"/>
    <property type="project" value="InterPro"/>
</dbReference>
<name>A0A3B0BYI0_9FLAO</name>
<evidence type="ECO:0000313" key="4">
    <source>
        <dbReference type="EMBL" id="RKN78142.1"/>
    </source>
</evidence>
<dbReference type="AlphaFoldDB" id="A0A3B0BYI0"/>
<dbReference type="Pfam" id="PF00196">
    <property type="entry name" value="GerE"/>
    <property type="match status" value="1"/>
</dbReference>
<feature type="domain" description="HTH luxR-type" evidence="3">
    <location>
        <begin position="857"/>
        <end position="921"/>
    </location>
</feature>
<dbReference type="InterPro" id="IPR011110">
    <property type="entry name" value="Reg_prop"/>
</dbReference>
<protein>
    <submittedName>
        <fullName evidence="4">LuxR family transcriptional regulator</fullName>
    </submittedName>
</protein>
<dbReference type="SUPFAM" id="SSF46894">
    <property type="entry name" value="C-terminal effector domain of the bipartite response regulators"/>
    <property type="match status" value="1"/>
</dbReference>
<dbReference type="OrthoDB" id="1090267at2"/>
<dbReference type="InterPro" id="IPR013783">
    <property type="entry name" value="Ig-like_fold"/>
</dbReference>
<gene>
    <name evidence="4" type="ORF">D7Z94_21620</name>
</gene>
<reference evidence="4 5" key="1">
    <citation type="submission" date="2018-10" db="EMBL/GenBank/DDBJ databases">
        <title>Ulvibacterium marinum gen. nov., sp. nov., a novel marine bacterium of the family Flavobacteriaceae, isolated from a culture of the green alga Ulva prolifera.</title>
        <authorList>
            <person name="Zhang Z."/>
        </authorList>
    </citation>
    <scope>NUCLEOTIDE SEQUENCE [LARGE SCALE GENOMIC DNA]</scope>
    <source>
        <strain evidence="4 5">CCMM003</strain>
    </source>
</reference>
<dbReference type="Gene3D" id="2.60.40.10">
    <property type="entry name" value="Immunoglobulins"/>
    <property type="match status" value="1"/>
</dbReference>
<dbReference type="Gene3D" id="1.10.10.10">
    <property type="entry name" value="Winged helix-like DNA-binding domain superfamily/Winged helix DNA-binding domain"/>
    <property type="match status" value="1"/>
</dbReference>
<dbReference type="Proteomes" id="UP000276603">
    <property type="component" value="Unassembled WGS sequence"/>
</dbReference>
<evidence type="ECO:0000259" key="3">
    <source>
        <dbReference type="PROSITE" id="PS50043"/>
    </source>
</evidence>